<comment type="caution">
    <text evidence="1">The sequence shown here is derived from an EMBL/GenBank/DDBJ whole genome shotgun (WGS) entry which is preliminary data.</text>
</comment>
<dbReference type="AlphaFoldDB" id="A0A930YND5"/>
<evidence type="ECO:0000313" key="2">
    <source>
        <dbReference type="Proteomes" id="UP000660668"/>
    </source>
</evidence>
<dbReference type="EMBL" id="JADKPO010000020">
    <property type="protein sequence ID" value="MBF4769049.1"/>
    <property type="molecule type" value="Genomic_DNA"/>
</dbReference>
<dbReference type="Proteomes" id="UP000660668">
    <property type="component" value="Unassembled WGS sequence"/>
</dbReference>
<accession>A0A930YND5</accession>
<dbReference type="RefSeq" id="WP_194697200.1">
    <property type="nucleotide sequence ID" value="NZ_JADKPO010000020.1"/>
</dbReference>
<name>A0A930YND5_9ACTN</name>
<sequence length="315" mass="32836">MLSFKGLAEGAPPALPYLRHDPGAAGGWSLVEADGRARPLDRAYAQFAPMGDGLVGLVYDDDQAVAYVLDGGLHETSHADTADGGLAVTPDGSIVGWLGADKAPHFVERGGTREGTLPTVEGGSSLAAILADGTTCQEGEDGNGCAAYVNSPDASQAWWSISHGIVDTVPGVVAVGDVADDAGLLGMTSLSDEGSCWALFEGGRRRPAWQTCDYTLFDFSPSGRRILAGPAYLDGFGQGFAAVLDRSGQVLAEWHSEDQAAILGTTWEDEDHVLVTAFQDDEYAVIRVDLDGTVEFALPPVPDPGSGAAYVLPVR</sequence>
<protein>
    <submittedName>
        <fullName evidence="1">Uncharacterized protein</fullName>
    </submittedName>
</protein>
<dbReference type="SUPFAM" id="SSF82171">
    <property type="entry name" value="DPP6 N-terminal domain-like"/>
    <property type="match status" value="1"/>
</dbReference>
<reference evidence="1" key="1">
    <citation type="submission" date="2020-11" db="EMBL/GenBank/DDBJ databases">
        <title>Nocardioides cynanchi sp. nov., isolated from soil of rhizosphere of Cynanchum wilfordii.</title>
        <authorList>
            <person name="Lee J.-S."/>
            <person name="Suh M.K."/>
            <person name="Kim J.-S."/>
        </authorList>
    </citation>
    <scope>NUCLEOTIDE SEQUENCE</scope>
    <source>
        <strain evidence="1">KCTC 19276</strain>
    </source>
</reference>
<organism evidence="1 2">
    <name type="scientific">Nocardioides agariphilus</name>
    <dbReference type="NCBI Taxonomy" id="433664"/>
    <lineage>
        <taxon>Bacteria</taxon>
        <taxon>Bacillati</taxon>
        <taxon>Actinomycetota</taxon>
        <taxon>Actinomycetes</taxon>
        <taxon>Propionibacteriales</taxon>
        <taxon>Nocardioidaceae</taxon>
        <taxon>Nocardioides</taxon>
    </lineage>
</organism>
<proteinExistence type="predicted"/>
<keyword evidence="2" id="KW-1185">Reference proteome</keyword>
<gene>
    <name evidence="1" type="ORF">ISU10_14880</name>
</gene>
<evidence type="ECO:0000313" key="1">
    <source>
        <dbReference type="EMBL" id="MBF4769049.1"/>
    </source>
</evidence>